<keyword evidence="3" id="KW-0238">DNA-binding</keyword>
<dbReference type="InterPro" id="IPR015300">
    <property type="entry name" value="DNA-bd_pseudobarrel_sf"/>
</dbReference>
<comment type="caution">
    <text evidence="8">The sequence shown here is derived from an EMBL/GenBank/DDBJ whole genome shotgun (WGS) entry which is preliminary data.</text>
</comment>
<name>A0ABQ8DJ32_BRANA</name>
<feature type="compositionally biased region" description="Basic and acidic residues" evidence="6">
    <location>
        <begin position="117"/>
        <end position="147"/>
    </location>
</feature>
<protein>
    <recommendedName>
        <fullName evidence="7">TF-B3 domain-containing protein</fullName>
    </recommendedName>
</protein>
<evidence type="ECO:0000259" key="7">
    <source>
        <dbReference type="PROSITE" id="PS50863"/>
    </source>
</evidence>
<organism evidence="8 9">
    <name type="scientific">Brassica napus</name>
    <name type="common">Rape</name>
    <dbReference type="NCBI Taxonomy" id="3708"/>
    <lineage>
        <taxon>Eukaryota</taxon>
        <taxon>Viridiplantae</taxon>
        <taxon>Streptophyta</taxon>
        <taxon>Embryophyta</taxon>
        <taxon>Tracheophyta</taxon>
        <taxon>Spermatophyta</taxon>
        <taxon>Magnoliopsida</taxon>
        <taxon>eudicotyledons</taxon>
        <taxon>Gunneridae</taxon>
        <taxon>Pentapetalae</taxon>
        <taxon>rosids</taxon>
        <taxon>malvids</taxon>
        <taxon>Brassicales</taxon>
        <taxon>Brassicaceae</taxon>
        <taxon>Brassiceae</taxon>
        <taxon>Brassica</taxon>
    </lineage>
</organism>
<evidence type="ECO:0000256" key="4">
    <source>
        <dbReference type="ARBA" id="ARBA00023163"/>
    </source>
</evidence>
<dbReference type="CDD" id="cd10017">
    <property type="entry name" value="B3_DNA"/>
    <property type="match status" value="1"/>
</dbReference>
<sequence>MRLEEEVYFEQGWPKFVKDYALVDGDFMTFVYNGDNIFKVSIYGLDGCKQARAVAEVKDDDEEEEDSIYLLLASVDSDDDEEDSVYSLSKGKDTDTDTGSSSELANTILRSKNKGKSKGEVIKEESDGKEDSDHSLNNEDKERDTGS</sequence>
<keyword evidence="4" id="KW-0804">Transcription</keyword>
<keyword evidence="5" id="KW-0539">Nucleus</keyword>
<dbReference type="EMBL" id="JAGKQM010000004">
    <property type="protein sequence ID" value="KAH0928465.1"/>
    <property type="molecule type" value="Genomic_DNA"/>
</dbReference>
<dbReference type="PANTHER" id="PTHR31920:SF56">
    <property type="entry name" value="TF-B3 DOMAIN-CONTAINING PROTEIN"/>
    <property type="match status" value="1"/>
</dbReference>
<feature type="domain" description="TF-B3" evidence="7">
    <location>
        <begin position="1"/>
        <end position="46"/>
    </location>
</feature>
<feature type="compositionally biased region" description="Polar residues" evidence="6">
    <location>
        <begin position="97"/>
        <end position="110"/>
    </location>
</feature>
<keyword evidence="9" id="KW-1185">Reference proteome</keyword>
<dbReference type="Pfam" id="PF02362">
    <property type="entry name" value="B3"/>
    <property type="match status" value="1"/>
</dbReference>
<dbReference type="Gene3D" id="2.40.330.10">
    <property type="entry name" value="DNA-binding pseudobarrel domain"/>
    <property type="match status" value="1"/>
</dbReference>
<keyword evidence="2" id="KW-0805">Transcription regulation</keyword>
<reference evidence="8 9" key="1">
    <citation type="submission" date="2021-05" db="EMBL/GenBank/DDBJ databases">
        <title>Genome Assembly of Synthetic Allotetraploid Brassica napus Reveals Homoeologous Exchanges between Subgenomes.</title>
        <authorList>
            <person name="Davis J.T."/>
        </authorList>
    </citation>
    <scope>NUCLEOTIDE SEQUENCE [LARGE SCALE GENOMIC DNA]</scope>
    <source>
        <strain evidence="9">cv. Da-Ae</strain>
        <tissue evidence="8">Seedling</tissue>
    </source>
</reference>
<evidence type="ECO:0000313" key="8">
    <source>
        <dbReference type="EMBL" id="KAH0928465.1"/>
    </source>
</evidence>
<dbReference type="InterPro" id="IPR003340">
    <property type="entry name" value="B3_DNA-bd"/>
</dbReference>
<dbReference type="InterPro" id="IPR050655">
    <property type="entry name" value="Plant_B3_domain"/>
</dbReference>
<evidence type="ECO:0000256" key="6">
    <source>
        <dbReference type="SAM" id="MobiDB-lite"/>
    </source>
</evidence>
<proteinExistence type="predicted"/>
<evidence type="ECO:0000256" key="1">
    <source>
        <dbReference type="ARBA" id="ARBA00004123"/>
    </source>
</evidence>
<evidence type="ECO:0000313" key="9">
    <source>
        <dbReference type="Proteomes" id="UP000824890"/>
    </source>
</evidence>
<feature type="region of interest" description="Disordered" evidence="6">
    <location>
        <begin position="72"/>
        <end position="147"/>
    </location>
</feature>
<dbReference type="PANTHER" id="PTHR31920">
    <property type="entry name" value="B3 DOMAIN-CONTAINING"/>
    <property type="match status" value="1"/>
</dbReference>
<dbReference type="PROSITE" id="PS50863">
    <property type="entry name" value="B3"/>
    <property type="match status" value="1"/>
</dbReference>
<accession>A0ABQ8DJ32</accession>
<dbReference type="Proteomes" id="UP000824890">
    <property type="component" value="Unassembled WGS sequence"/>
</dbReference>
<evidence type="ECO:0000256" key="2">
    <source>
        <dbReference type="ARBA" id="ARBA00023015"/>
    </source>
</evidence>
<evidence type="ECO:0000256" key="5">
    <source>
        <dbReference type="ARBA" id="ARBA00023242"/>
    </source>
</evidence>
<evidence type="ECO:0000256" key="3">
    <source>
        <dbReference type="ARBA" id="ARBA00023125"/>
    </source>
</evidence>
<gene>
    <name evidence="8" type="ORF">HID58_014192</name>
</gene>
<dbReference type="SUPFAM" id="SSF101936">
    <property type="entry name" value="DNA-binding pseudobarrel domain"/>
    <property type="match status" value="1"/>
</dbReference>
<comment type="subcellular location">
    <subcellularLocation>
        <location evidence="1">Nucleus</location>
    </subcellularLocation>
</comment>